<evidence type="ECO:0000313" key="2">
    <source>
        <dbReference type="Proteomes" id="UP000008909"/>
    </source>
</evidence>
<dbReference type="Proteomes" id="UP000008909">
    <property type="component" value="Unassembled WGS sequence"/>
</dbReference>
<reference evidence="1" key="1">
    <citation type="journal article" date="2011" name="Genome Biol.">
        <title>The draft genome of the carcinogenic human liver fluke Clonorchis sinensis.</title>
        <authorList>
            <person name="Wang X."/>
            <person name="Chen W."/>
            <person name="Huang Y."/>
            <person name="Sun J."/>
            <person name="Men J."/>
            <person name="Liu H."/>
            <person name="Luo F."/>
            <person name="Guo L."/>
            <person name="Lv X."/>
            <person name="Deng C."/>
            <person name="Zhou C."/>
            <person name="Fan Y."/>
            <person name="Li X."/>
            <person name="Huang L."/>
            <person name="Hu Y."/>
            <person name="Liang C."/>
            <person name="Hu X."/>
            <person name="Xu J."/>
            <person name="Yu X."/>
        </authorList>
    </citation>
    <scope>NUCLEOTIDE SEQUENCE [LARGE SCALE GENOMIC DNA]</scope>
    <source>
        <strain evidence="1">Henan</strain>
    </source>
</reference>
<protein>
    <submittedName>
        <fullName evidence="1">Uncharacterized protein</fullName>
    </submittedName>
</protein>
<dbReference type="EMBL" id="DF144476">
    <property type="protein sequence ID" value="GAA56977.1"/>
    <property type="molecule type" value="Genomic_DNA"/>
</dbReference>
<dbReference type="AlphaFoldDB" id="G7YVJ7"/>
<accession>G7YVJ7</accession>
<proteinExistence type="predicted"/>
<sequence>MLLIQKLNLRSNGQKAFFWGPYLGPMTCSTAENWPNPRAKGLRRYRLTPDGTTRHRCPLSSAGFFDFKSILTALNDAPVVTINRSAIRVCGFGGIASSGIWTCWLPLHSDRRAQYEFTPRSPSITITRSTESLCSLSECSPLAFPTWLHLAERSFSQCNTRDHRSTQARPPRLCGIHKVCDRFHTSSLLFSDLVFFLYHKFFERPCIASYRLPFRPVMLLIVVFCVAVVDLSDPVSLPAKPFCFGCFLSLNRFEAGIWEVQLNVEVQRSGPLRIILWCQISRSRSVLKQCRIDYASSEVAVFADGAKRREQFTSELPVVSFREKITDGKVDRVNLVTVIQNIS</sequence>
<name>G7YVJ7_CLOSI</name>
<evidence type="ECO:0000313" key="1">
    <source>
        <dbReference type="EMBL" id="GAA56977.1"/>
    </source>
</evidence>
<gene>
    <name evidence="1" type="ORF">CLF_111931</name>
</gene>
<organism evidence="1 2">
    <name type="scientific">Clonorchis sinensis</name>
    <name type="common">Chinese liver fluke</name>
    <dbReference type="NCBI Taxonomy" id="79923"/>
    <lineage>
        <taxon>Eukaryota</taxon>
        <taxon>Metazoa</taxon>
        <taxon>Spiralia</taxon>
        <taxon>Lophotrochozoa</taxon>
        <taxon>Platyhelminthes</taxon>
        <taxon>Trematoda</taxon>
        <taxon>Digenea</taxon>
        <taxon>Opisthorchiida</taxon>
        <taxon>Opisthorchiata</taxon>
        <taxon>Opisthorchiidae</taxon>
        <taxon>Clonorchis</taxon>
    </lineage>
</organism>
<reference key="2">
    <citation type="submission" date="2011-10" db="EMBL/GenBank/DDBJ databases">
        <title>The genome and transcriptome sequence of Clonorchis sinensis provide insights into the carcinogenic liver fluke.</title>
        <authorList>
            <person name="Wang X."/>
            <person name="Huang Y."/>
            <person name="Chen W."/>
            <person name="Liu H."/>
            <person name="Guo L."/>
            <person name="Chen Y."/>
            <person name="Luo F."/>
            <person name="Zhou W."/>
            <person name="Sun J."/>
            <person name="Mao Q."/>
            <person name="Liang P."/>
            <person name="Zhou C."/>
            <person name="Tian Y."/>
            <person name="Men J."/>
            <person name="Lv X."/>
            <person name="Huang L."/>
            <person name="Zhou J."/>
            <person name="Hu Y."/>
            <person name="Li R."/>
            <person name="Zhang F."/>
            <person name="Lei H."/>
            <person name="Li X."/>
            <person name="Hu X."/>
            <person name="Liang C."/>
            <person name="Xu J."/>
            <person name="Wu Z."/>
            <person name="Yu X."/>
        </authorList>
    </citation>
    <scope>NUCLEOTIDE SEQUENCE</scope>
    <source>
        <strain>Henan</strain>
    </source>
</reference>
<keyword evidence="2" id="KW-1185">Reference proteome</keyword>